<gene>
    <name evidence="4" type="primary">murQ</name>
    <name evidence="4" type="ordered locus">CSE_02950</name>
</gene>
<dbReference type="EC" id="4.2.-.-" evidence="4"/>
<reference evidence="4 5" key="1">
    <citation type="submission" date="2011-01" db="EMBL/GenBank/DDBJ databases">
        <title>Whole genome sequence of Caldisericum exile AZM16c01.</title>
        <authorList>
            <person name="Narita-Yamada S."/>
            <person name="Kawakoshi A."/>
            <person name="Nakamura S."/>
            <person name="Sasagawa M."/>
            <person name="Fukada J."/>
            <person name="Sekine M."/>
            <person name="Kato Y."/>
            <person name="Fukai R."/>
            <person name="Sasaki K."/>
            <person name="Hanamaki A."/>
            <person name="Narita H."/>
            <person name="Konno Y."/>
            <person name="Mori K."/>
            <person name="Yamazaki S."/>
            <person name="Suzuki K."/>
            <person name="Fujita N."/>
        </authorList>
    </citation>
    <scope>NUCLEOTIDE SEQUENCE [LARGE SCALE GENOMIC DNA]</scope>
    <source>
        <strain evidence="5">DSM 21853 / NBRC 104410 / AZM16c01</strain>
    </source>
</reference>
<dbReference type="PANTHER" id="PTHR10088:SF4">
    <property type="entry name" value="GLUCOKINASE REGULATORY PROTEIN"/>
    <property type="match status" value="1"/>
</dbReference>
<sequence length="280" mass="30505">MYDEHLDLKDVETLTKLFLEDHKKVFSAIENALDDINKVIDAVVSVIENGGKVFYIGAGTSGRIAVLDASEIGPTFSRNDLFVPVMAGGIKAVFTAKENLEDNSKLGAMALRRKGFSNKDILIGISASGKTPFVIGALKYAKSLGSKTSLIANNKVNYDFVDYHVILGTGEEFIIGSTRLKAGTSQKIVLNMISTISMMKLGYTYGNLMVSVNPTNKKLIERSATIVSTISGLPIKDALKLVESVKDPRIALLMIKKGITLEEAKELLKKNNYSFRKAYG</sequence>
<dbReference type="RefSeq" id="WP_014452828.1">
    <property type="nucleotide sequence ID" value="NC_017096.1"/>
</dbReference>
<dbReference type="Gene3D" id="1.10.8.1080">
    <property type="match status" value="1"/>
</dbReference>
<dbReference type="NCBIfam" id="NF009222">
    <property type="entry name" value="PRK12570.1"/>
    <property type="match status" value="1"/>
</dbReference>
<dbReference type="GO" id="GO:0046348">
    <property type="term" value="P:amino sugar catabolic process"/>
    <property type="evidence" value="ECO:0007669"/>
    <property type="project" value="InterPro"/>
</dbReference>
<dbReference type="InterPro" id="IPR040190">
    <property type="entry name" value="MURQ/GCKR"/>
</dbReference>
<proteinExistence type="predicted"/>
<dbReference type="Pfam" id="PF22645">
    <property type="entry name" value="GKRP_SIS_N"/>
    <property type="match status" value="1"/>
</dbReference>
<dbReference type="InterPro" id="IPR046348">
    <property type="entry name" value="SIS_dom_sf"/>
</dbReference>
<dbReference type="GO" id="GO:0016803">
    <property type="term" value="F:ether hydrolase activity"/>
    <property type="evidence" value="ECO:0007669"/>
    <property type="project" value="TreeGrafter"/>
</dbReference>
<protein>
    <submittedName>
        <fullName evidence="4">N-acetylmuramic acid 6-phosphate etherase</fullName>
        <ecNumber evidence="4">4.2.-.-</ecNumber>
    </submittedName>
</protein>
<evidence type="ECO:0000256" key="1">
    <source>
        <dbReference type="ARBA" id="ARBA00023239"/>
    </source>
</evidence>
<dbReference type="SUPFAM" id="SSF53697">
    <property type="entry name" value="SIS domain"/>
    <property type="match status" value="1"/>
</dbReference>
<dbReference type="InterPro" id="IPR005488">
    <property type="entry name" value="Etherase_MurQ"/>
</dbReference>
<dbReference type="AlphaFoldDB" id="A0A7U6JE70"/>
<keyword evidence="5" id="KW-1185">Reference proteome</keyword>
<dbReference type="GO" id="GO:0009254">
    <property type="term" value="P:peptidoglycan turnover"/>
    <property type="evidence" value="ECO:0007669"/>
    <property type="project" value="TreeGrafter"/>
</dbReference>
<dbReference type="Gene3D" id="3.40.50.10490">
    <property type="entry name" value="Glucose-6-phosphate isomerase like protein, domain 1"/>
    <property type="match status" value="1"/>
</dbReference>
<name>A0A7U6JE70_CALEA</name>
<accession>A0A7U6JE70</accession>
<dbReference type="NCBIfam" id="NF003915">
    <property type="entry name" value="PRK05441.1"/>
    <property type="match status" value="1"/>
</dbReference>
<organism evidence="4 5">
    <name type="scientific">Caldisericum exile (strain DSM 21853 / NBRC 104410 / AZM16c01)</name>
    <dbReference type="NCBI Taxonomy" id="511051"/>
    <lineage>
        <taxon>Bacteria</taxon>
        <taxon>Pseudomonadati</taxon>
        <taxon>Caldisericota/Cryosericota group</taxon>
        <taxon>Caldisericota</taxon>
        <taxon>Caldisericia</taxon>
        <taxon>Caldisericales</taxon>
        <taxon>Caldisericaceae</taxon>
        <taxon>Caldisericum</taxon>
    </lineage>
</organism>
<dbReference type="PANTHER" id="PTHR10088">
    <property type="entry name" value="GLUCOKINASE REGULATORY PROTEIN"/>
    <property type="match status" value="1"/>
</dbReference>
<feature type="domain" description="SIS" evidence="3">
    <location>
        <begin position="43"/>
        <end position="203"/>
    </location>
</feature>
<dbReference type="CDD" id="cd05007">
    <property type="entry name" value="SIS_Etherase"/>
    <property type="match status" value="1"/>
</dbReference>
<dbReference type="OrthoDB" id="9813395at2"/>
<evidence type="ECO:0000256" key="2">
    <source>
        <dbReference type="ARBA" id="ARBA00023277"/>
    </source>
</evidence>
<dbReference type="KEGG" id="cex:CSE_02950"/>
<dbReference type="InterPro" id="IPR001347">
    <property type="entry name" value="SIS_dom"/>
</dbReference>
<dbReference type="Proteomes" id="UP000004793">
    <property type="component" value="Chromosome"/>
</dbReference>
<evidence type="ECO:0000313" key="4">
    <source>
        <dbReference type="EMBL" id="BAL80421.1"/>
    </source>
</evidence>
<dbReference type="PROSITE" id="PS51464">
    <property type="entry name" value="SIS"/>
    <property type="match status" value="1"/>
</dbReference>
<evidence type="ECO:0000313" key="5">
    <source>
        <dbReference type="Proteomes" id="UP000004793"/>
    </source>
</evidence>
<dbReference type="EMBL" id="AP012051">
    <property type="protein sequence ID" value="BAL80421.1"/>
    <property type="molecule type" value="Genomic_DNA"/>
</dbReference>
<keyword evidence="1 4" id="KW-0456">Lyase</keyword>
<keyword evidence="2" id="KW-0119">Carbohydrate metabolism</keyword>
<dbReference type="GO" id="GO:0097367">
    <property type="term" value="F:carbohydrate derivative binding"/>
    <property type="evidence" value="ECO:0007669"/>
    <property type="project" value="InterPro"/>
</dbReference>
<evidence type="ECO:0000259" key="3">
    <source>
        <dbReference type="PROSITE" id="PS51464"/>
    </source>
</evidence>
<dbReference type="GO" id="GO:0016835">
    <property type="term" value="F:carbon-oxygen lyase activity"/>
    <property type="evidence" value="ECO:0007669"/>
    <property type="project" value="InterPro"/>
</dbReference>